<keyword evidence="3" id="KW-0813">Transport</keyword>
<dbReference type="GO" id="GO:0005524">
    <property type="term" value="F:ATP binding"/>
    <property type="evidence" value="ECO:0007669"/>
    <property type="project" value="UniProtKB-KW"/>
</dbReference>
<dbReference type="InterPro" id="IPR050173">
    <property type="entry name" value="ABC_transporter_C-like"/>
</dbReference>
<dbReference type="FunFam" id="3.40.50.300:FF:000605">
    <property type="entry name" value="multidrug resistance-associated protein 5 isoform X1"/>
    <property type="match status" value="1"/>
</dbReference>
<feature type="transmembrane region" description="Helical" evidence="11">
    <location>
        <begin position="156"/>
        <end position="177"/>
    </location>
</feature>
<evidence type="ECO:0000313" key="14">
    <source>
        <dbReference type="EnsemblMetazoa" id="XP_038050341.1"/>
    </source>
</evidence>
<protein>
    <recommendedName>
        <fullName evidence="16">Multidrug resistance-associated protein 5-like</fullName>
    </recommendedName>
</protein>
<keyword evidence="8 11" id="KW-1133">Transmembrane helix</keyword>
<evidence type="ECO:0000256" key="4">
    <source>
        <dbReference type="ARBA" id="ARBA00022692"/>
    </source>
</evidence>
<keyword evidence="5" id="KW-0677">Repeat</keyword>
<dbReference type="RefSeq" id="XP_038050342.1">
    <property type="nucleotide sequence ID" value="XM_038194414.1"/>
</dbReference>
<feature type="transmembrane region" description="Helical" evidence="11">
    <location>
        <begin position="891"/>
        <end position="919"/>
    </location>
</feature>
<feature type="transmembrane region" description="Helical" evidence="11">
    <location>
        <begin position="805"/>
        <end position="830"/>
    </location>
</feature>
<dbReference type="GO" id="GO:0140359">
    <property type="term" value="F:ABC-type transporter activity"/>
    <property type="evidence" value="ECO:0007669"/>
    <property type="project" value="InterPro"/>
</dbReference>
<keyword evidence="4 11" id="KW-0812">Transmembrane</keyword>
<dbReference type="PANTHER" id="PTHR24223">
    <property type="entry name" value="ATP-BINDING CASSETTE SUB-FAMILY C"/>
    <property type="match status" value="1"/>
</dbReference>
<evidence type="ECO:0000256" key="3">
    <source>
        <dbReference type="ARBA" id="ARBA00022448"/>
    </source>
</evidence>
<evidence type="ECO:0000256" key="11">
    <source>
        <dbReference type="SAM" id="Phobius"/>
    </source>
</evidence>
<dbReference type="Gene3D" id="1.20.1560.10">
    <property type="entry name" value="ABC transporter type 1, transmembrane domain"/>
    <property type="match status" value="2"/>
</dbReference>
<feature type="compositionally biased region" description="Basic and acidic residues" evidence="10">
    <location>
        <begin position="475"/>
        <end position="491"/>
    </location>
</feature>
<evidence type="ECO:0000259" key="12">
    <source>
        <dbReference type="PROSITE" id="PS50893"/>
    </source>
</evidence>
<feature type="transmembrane region" description="Helical" evidence="11">
    <location>
        <begin position="121"/>
        <end position="144"/>
    </location>
</feature>
<dbReference type="Pfam" id="PF00005">
    <property type="entry name" value="ABC_tran"/>
    <property type="match status" value="2"/>
</dbReference>
<dbReference type="RefSeq" id="XP_038050339.1">
    <property type="nucleotide sequence ID" value="XM_038194411.1"/>
</dbReference>
<name>A0A913ZH15_PATMI</name>
<dbReference type="CDD" id="cd03244">
    <property type="entry name" value="ABCC_MRP_domain2"/>
    <property type="match status" value="1"/>
</dbReference>
<feature type="region of interest" description="Disordered" evidence="10">
    <location>
        <begin position="443"/>
        <end position="504"/>
    </location>
</feature>
<dbReference type="CDD" id="cd03250">
    <property type="entry name" value="ABCC_MRP_domain1"/>
    <property type="match status" value="1"/>
</dbReference>
<feature type="domain" description="ABC transporter" evidence="12">
    <location>
        <begin position="1173"/>
        <end position="1407"/>
    </location>
</feature>
<dbReference type="SUPFAM" id="SSF52540">
    <property type="entry name" value="P-loop containing nucleoside triphosphate hydrolases"/>
    <property type="match status" value="2"/>
</dbReference>
<dbReference type="EnsemblMetazoa" id="XM_038194412.1">
    <property type="protein sequence ID" value="XP_038050340.1"/>
    <property type="gene ID" value="LOC119723644"/>
</dbReference>
<evidence type="ECO:0000256" key="2">
    <source>
        <dbReference type="ARBA" id="ARBA00009726"/>
    </source>
</evidence>
<comment type="similarity">
    <text evidence="2">Belongs to the ABC transporter superfamily. ABCC family. Conjugate transporter (TC 3.A.1.208) subfamily.</text>
</comment>
<dbReference type="Pfam" id="PF00664">
    <property type="entry name" value="ABC_membrane"/>
    <property type="match status" value="2"/>
</dbReference>
<feature type="transmembrane region" description="Helical" evidence="11">
    <location>
        <begin position="962"/>
        <end position="985"/>
    </location>
</feature>
<dbReference type="PANTHER" id="PTHR24223:SF447">
    <property type="entry name" value="MULTIDRUG RESISTANCE-ASSOCIATED PROTEIN 5"/>
    <property type="match status" value="1"/>
</dbReference>
<feature type="domain" description="ABC transmembrane type-1" evidence="13">
    <location>
        <begin position="123"/>
        <end position="402"/>
    </location>
</feature>
<feature type="transmembrane region" description="Helical" evidence="11">
    <location>
        <begin position="991"/>
        <end position="1010"/>
    </location>
</feature>
<dbReference type="GeneID" id="119723644"/>
<dbReference type="GO" id="GO:0016020">
    <property type="term" value="C:membrane"/>
    <property type="evidence" value="ECO:0007669"/>
    <property type="project" value="InterPro"/>
</dbReference>
<evidence type="ECO:0000256" key="1">
    <source>
        <dbReference type="ARBA" id="ARBA00004127"/>
    </source>
</evidence>
<reference evidence="14" key="1">
    <citation type="submission" date="2022-11" db="UniProtKB">
        <authorList>
            <consortium name="EnsemblMetazoa"/>
        </authorList>
    </citation>
    <scope>IDENTIFICATION</scope>
</reference>
<feature type="domain" description="ABC transmembrane type-1" evidence="13">
    <location>
        <begin position="808"/>
        <end position="1113"/>
    </location>
</feature>
<dbReference type="InterPro" id="IPR003593">
    <property type="entry name" value="AAA+_ATPase"/>
</dbReference>
<feature type="domain" description="ABC transporter" evidence="12">
    <location>
        <begin position="498"/>
        <end position="722"/>
    </location>
</feature>
<feature type="transmembrane region" description="Helical" evidence="11">
    <location>
        <begin position="234"/>
        <end position="257"/>
    </location>
</feature>
<dbReference type="PROSITE" id="PS50929">
    <property type="entry name" value="ABC_TM1F"/>
    <property type="match status" value="2"/>
</dbReference>
<evidence type="ECO:0000256" key="10">
    <source>
        <dbReference type="SAM" id="MobiDB-lite"/>
    </source>
</evidence>
<dbReference type="InterPro" id="IPR017871">
    <property type="entry name" value="ABC_transporter-like_CS"/>
</dbReference>
<feature type="transmembrane region" description="Helical" evidence="11">
    <location>
        <begin position="263"/>
        <end position="282"/>
    </location>
</feature>
<evidence type="ECO:0000256" key="5">
    <source>
        <dbReference type="ARBA" id="ARBA00022737"/>
    </source>
</evidence>
<dbReference type="OrthoDB" id="6500128at2759"/>
<feature type="region of interest" description="Disordered" evidence="10">
    <location>
        <begin position="728"/>
        <end position="748"/>
    </location>
</feature>
<dbReference type="RefSeq" id="XP_038050340.1">
    <property type="nucleotide sequence ID" value="XM_038194412.1"/>
</dbReference>
<dbReference type="InterPro" id="IPR003439">
    <property type="entry name" value="ABC_transporter-like_ATP-bd"/>
</dbReference>
<dbReference type="OMA" id="NICVNDM"/>
<dbReference type="SUPFAM" id="SSF90123">
    <property type="entry name" value="ABC transporter transmembrane region"/>
    <property type="match status" value="2"/>
</dbReference>
<keyword evidence="9 11" id="KW-0472">Membrane</keyword>
<dbReference type="GO" id="GO:0012505">
    <property type="term" value="C:endomembrane system"/>
    <property type="evidence" value="ECO:0007669"/>
    <property type="project" value="UniProtKB-SubCell"/>
</dbReference>
<dbReference type="EnsemblMetazoa" id="XM_038194411.1">
    <property type="protein sequence ID" value="XP_038050339.1"/>
    <property type="gene ID" value="LOC119723644"/>
</dbReference>
<dbReference type="EnsemblMetazoa" id="XM_038194414.1">
    <property type="protein sequence ID" value="XP_038050342.1"/>
    <property type="gene ID" value="LOC119723644"/>
</dbReference>
<accession>A0A913ZH15</accession>
<feature type="transmembrane region" description="Helical" evidence="11">
    <location>
        <begin position="1076"/>
        <end position="1097"/>
    </location>
</feature>
<feature type="compositionally biased region" description="Low complexity" evidence="10">
    <location>
        <begin position="736"/>
        <end position="745"/>
    </location>
</feature>
<dbReference type="InterPro" id="IPR027417">
    <property type="entry name" value="P-loop_NTPase"/>
</dbReference>
<evidence type="ECO:0000256" key="8">
    <source>
        <dbReference type="ARBA" id="ARBA00022989"/>
    </source>
</evidence>
<evidence type="ECO:0000256" key="9">
    <source>
        <dbReference type="ARBA" id="ARBA00023136"/>
    </source>
</evidence>
<dbReference type="RefSeq" id="XP_038050341.1">
    <property type="nucleotide sequence ID" value="XM_038194413.1"/>
</dbReference>
<sequence length="1417" mass="157485">MSETENRTSGHGRTDGRAKTRDTLKVLLPVRPCSSHKTRSPMDTTGLLGTLMYSFLTGIFWKAHRQGGITQDALRRLMSDRDAAAVNCERFERLWQDEMDGRGENDVSLKRVIFRFIRTRFLIASAILVVGLSSGFLLTAYVLYTAILYLEEPGNSIGYSVALAFSIFISTALRVVGMNFMWYTNMRTAVRLRNALMLTLYKKVSRLRNTSELSVGEMVNICVNDIQRLFDAAVFGPVLIAFPLFVLLILVGCVLVVGIVPTLVGTAMLIIVFAFQTCLARLNVRIRQKCVVFTDRRTRLLNEVLNCVKLIKMYAWEDSFQQNLTEIRKRERSQLQRSGYLSSYTFGMALSVCPAVILAVAICYKLMESDITAAQAFTLLQLFGSLTTIMYILPIAIKPLTESVVSVQRIQPILLKSEVSQEWDAPSDPSHALVLTNASFSWDAPPQSAPEPAHESPAEMNANTKYTLVVDDTIENEKESEKESEKEKDGDDKPEEPNDVDTLLDKDVPAASQAPTLRNISLVVPKSHLIGVCGAVGSGKSSLLSSVLDQMNLMDGTVALDGTFAYASQQAWIMNASVRDNILFGEPFSQEKYDRAIFSCCLQKDLEIMSDGDKTEIGERGVNVSGGQKQRISLARAYYSDRDIYLLDDPLSAVDAHVGKHIFTHCIRDALRGKTVLFVSHQLQYLRDCDYVVLMRDGAISEQGTHDQLIAANGEYARLIDTFHGRGDEEEHASVEEGPVSVSGVDIDTASEEGTDIDDMFEKSKEKPVKDTEEIVRLMDEEDRGSGRVAFATYRGFIRYAGGPCLAFINVLLMFLSMLTSISTSVWLSIWLQDSLKWNNQTVSAGQEPILANMSAPSEPVYKPLLYQSSEGDQYDDAPDVSPDEDDQLTFFVLVYIGIFLSSLVILGITCVVFIVTIIRASTRIHDSLLRKIMRCPMSFFDTTPLGRILNRFSKDMDEVDLLLPTNLMRCLVFLSVLVLMQAIIAIVLPLYLIALAVVLVAGLAFYILFRKGYCEVKRYDNTSRSKLVSHISATMQGLVTIRAYGQERRFTSRFEELLDVNSHMLLMFTMAPRWVAVRMDVMAAVLVGMLALLVLLSKDTLLSTALAAMALYQSVAVSGGLLQEVVVSCTQTESSFISVERMLEYIEKTPSEAEARIQSTQPDESWPTSGDLKMQQVKMRYRPNLPLVLKGITCHIRPREKIGIVGRTGSGKSSLGVSLFRLVENAAGEILLDGVDIASLGLHDLRSKLSIIPQDPVLFAGTVRFNLDPLNQHSDDELWAALEKTYIKQTVSALEKQLEAPVIENGENFSVGERQLVCMARVLLRNSKVLLMDEATAAIDTETDSLIQQTIREAFKDCTMLIIAHRLNTVLDCDRIMVMDKGQIAEFGKPEVLLADPGSHLSAMLAAAEHNHGNLD</sequence>
<dbReference type="PROSITE" id="PS50893">
    <property type="entry name" value="ABC_TRANSPORTER_2"/>
    <property type="match status" value="2"/>
</dbReference>
<dbReference type="Gene3D" id="3.40.50.300">
    <property type="entry name" value="P-loop containing nucleotide triphosphate hydrolases"/>
    <property type="match status" value="2"/>
</dbReference>
<dbReference type="EnsemblMetazoa" id="XM_038194413.1">
    <property type="protein sequence ID" value="XP_038050341.1"/>
    <property type="gene ID" value="LOC119723644"/>
</dbReference>
<proteinExistence type="inferred from homology"/>
<feature type="transmembrane region" description="Helical" evidence="11">
    <location>
        <begin position="373"/>
        <end position="393"/>
    </location>
</feature>
<evidence type="ECO:0000256" key="6">
    <source>
        <dbReference type="ARBA" id="ARBA00022741"/>
    </source>
</evidence>
<dbReference type="PROSITE" id="PS00211">
    <property type="entry name" value="ABC_TRANSPORTER_1"/>
    <property type="match status" value="2"/>
</dbReference>
<dbReference type="FunFam" id="3.40.50.300:FF:000074">
    <property type="entry name" value="Multidrug resistance-associated protein 5 isoform 1"/>
    <property type="match status" value="1"/>
</dbReference>
<dbReference type="Proteomes" id="UP000887568">
    <property type="component" value="Unplaced"/>
</dbReference>
<evidence type="ECO:0000313" key="15">
    <source>
        <dbReference type="Proteomes" id="UP000887568"/>
    </source>
</evidence>
<dbReference type="InterPro" id="IPR036640">
    <property type="entry name" value="ABC1_TM_sf"/>
</dbReference>
<comment type="subcellular location">
    <subcellularLocation>
        <location evidence="1">Endomembrane system</location>
        <topology evidence="1">Multi-pass membrane protein</topology>
    </subcellularLocation>
</comment>
<evidence type="ECO:0008006" key="16">
    <source>
        <dbReference type="Google" id="ProtNLM"/>
    </source>
</evidence>
<feature type="transmembrane region" description="Helical" evidence="11">
    <location>
        <begin position="339"/>
        <end position="367"/>
    </location>
</feature>
<dbReference type="InterPro" id="IPR011527">
    <property type="entry name" value="ABC1_TM_dom"/>
</dbReference>
<evidence type="ECO:0000259" key="13">
    <source>
        <dbReference type="PROSITE" id="PS50929"/>
    </source>
</evidence>
<evidence type="ECO:0000256" key="7">
    <source>
        <dbReference type="ARBA" id="ARBA00022840"/>
    </source>
</evidence>
<keyword evidence="7" id="KW-0067">ATP-binding</keyword>
<dbReference type="SMART" id="SM00382">
    <property type="entry name" value="AAA"/>
    <property type="match status" value="2"/>
</dbReference>
<keyword evidence="15" id="KW-1185">Reference proteome</keyword>
<keyword evidence="6" id="KW-0547">Nucleotide-binding</keyword>
<dbReference type="GO" id="GO:0016887">
    <property type="term" value="F:ATP hydrolysis activity"/>
    <property type="evidence" value="ECO:0007669"/>
    <property type="project" value="InterPro"/>
</dbReference>
<dbReference type="FunFam" id="1.20.1560.10:FF:000012">
    <property type="entry name" value="ATP binding cassette subfamily C member 5"/>
    <property type="match status" value="1"/>
</dbReference>
<organism evidence="14 15">
    <name type="scientific">Patiria miniata</name>
    <name type="common">Bat star</name>
    <name type="synonym">Asterina miniata</name>
    <dbReference type="NCBI Taxonomy" id="46514"/>
    <lineage>
        <taxon>Eukaryota</taxon>
        <taxon>Metazoa</taxon>
        <taxon>Echinodermata</taxon>
        <taxon>Eleutherozoa</taxon>
        <taxon>Asterozoa</taxon>
        <taxon>Asteroidea</taxon>
        <taxon>Valvatacea</taxon>
        <taxon>Valvatida</taxon>
        <taxon>Asterinidae</taxon>
        <taxon>Patiria</taxon>
    </lineage>
</organism>